<keyword evidence="3" id="KW-0547">Nucleotide-binding</keyword>
<dbReference type="OrthoDB" id="9810761at2"/>
<dbReference type="Gene3D" id="3.30.450.380">
    <property type="match status" value="1"/>
</dbReference>
<dbReference type="Proteomes" id="UP000010301">
    <property type="component" value="Unassembled WGS sequence"/>
</dbReference>
<accession>C0VYN2</accession>
<name>C0VYN2_9ACTO</name>
<proteinExistence type="inferred from homology"/>
<keyword evidence="4" id="KW-1185">Reference proteome</keyword>
<dbReference type="GO" id="GO:0004386">
    <property type="term" value="F:helicase activity"/>
    <property type="evidence" value="ECO:0007669"/>
    <property type="project" value="UniProtKB-KW"/>
</dbReference>
<dbReference type="RefSeq" id="WP_006547269.1">
    <property type="nucleotide sequence ID" value="NZ_DS999545.1"/>
</dbReference>
<sequence length="386" mass="40424">MLKPGTRQLIGKGVSVAEAISKTSSPFVTPAELGQTLASAEATLKGPGIELENLLADPEITDILINSTDIWAEKAGELTLIKRSVYSEAQVRELAVRLAAKAGTRLDEAKPIADGSLADGTRINAIIPPLSPQGTVISIRTVKKNHFSLADLDARGMFPAGSLEVLQNLIISRASTLISGATGSGKTTLLSAVIAAMPSNQRILTIEDTAELHPPHPHVVSLLAKQANVQGKGAVNLAQLVQTALRMRPDRIILGECRGSEIRDLLGALNTGHQGSWGTLHANSATDVPARLEALGALAQMSPAAVHAQATAGVDALVHVGKISIGVDKGYLPEAAGKGSKLIRQIIEISALEKDAVQGLVVKPIWTNPLVGERSYLWKPGAHGRG</sequence>
<dbReference type="AlphaFoldDB" id="C0VYN2"/>
<evidence type="ECO:0000259" key="2">
    <source>
        <dbReference type="Pfam" id="PF00437"/>
    </source>
</evidence>
<evidence type="ECO:0000313" key="4">
    <source>
        <dbReference type="Proteomes" id="UP000010301"/>
    </source>
</evidence>
<dbReference type="eggNOG" id="COG4962">
    <property type="taxonomic scope" value="Bacteria"/>
</dbReference>
<dbReference type="NCBIfam" id="TIGR03819">
    <property type="entry name" value="heli_sec_ATPase"/>
    <property type="match status" value="1"/>
</dbReference>
<evidence type="ECO:0000256" key="1">
    <source>
        <dbReference type="ARBA" id="ARBA00006611"/>
    </source>
</evidence>
<comment type="caution">
    <text evidence="3">The sequence shown here is derived from an EMBL/GenBank/DDBJ whole genome shotgun (WGS) entry which is preliminary data.</text>
</comment>
<dbReference type="InterPro" id="IPR027417">
    <property type="entry name" value="P-loop_NTPase"/>
</dbReference>
<protein>
    <submittedName>
        <fullName evidence="3">Helicase/secretion neighborhood ATPase</fullName>
    </submittedName>
</protein>
<organism evidence="3 4">
    <name type="scientific">Gleimia coleocanis DSM 15436</name>
    <dbReference type="NCBI Taxonomy" id="525245"/>
    <lineage>
        <taxon>Bacteria</taxon>
        <taxon>Bacillati</taxon>
        <taxon>Actinomycetota</taxon>
        <taxon>Actinomycetes</taxon>
        <taxon>Actinomycetales</taxon>
        <taxon>Actinomycetaceae</taxon>
        <taxon>Gleimia</taxon>
    </lineage>
</organism>
<dbReference type="SUPFAM" id="SSF52540">
    <property type="entry name" value="P-loop containing nucleoside triphosphate hydrolases"/>
    <property type="match status" value="1"/>
</dbReference>
<comment type="similarity">
    <text evidence="1">Belongs to the GSP E family.</text>
</comment>
<gene>
    <name evidence="3" type="ORF">HMPREF0044_0272</name>
</gene>
<dbReference type="HOGENOM" id="CLU_005379_8_0_11"/>
<dbReference type="EMBL" id="ACFG01000004">
    <property type="protein sequence ID" value="EEH64535.1"/>
    <property type="molecule type" value="Genomic_DNA"/>
</dbReference>
<dbReference type="STRING" id="525245.HMPREF0044_0272"/>
<reference evidence="3 4" key="1">
    <citation type="submission" date="2009-01" db="EMBL/GenBank/DDBJ databases">
        <authorList>
            <person name="Qin X."/>
            <person name="Bachman B."/>
            <person name="Battles P."/>
            <person name="Bell A."/>
            <person name="Bess C."/>
            <person name="Bickham C."/>
            <person name="Chaboub L."/>
            <person name="Chen D."/>
            <person name="Coyle M."/>
            <person name="Deiros D.R."/>
            <person name="Dinh H."/>
            <person name="Forbes L."/>
            <person name="Fowler G."/>
            <person name="Francisco L."/>
            <person name="Fu Q."/>
            <person name="Gubbala S."/>
            <person name="Hale W."/>
            <person name="Han Y."/>
            <person name="Hemphill L."/>
            <person name="Highlander S.K."/>
            <person name="Hirani K."/>
            <person name="Hogues M."/>
            <person name="Jackson L."/>
            <person name="Jakkamsetti A."/>
            <person name="Javaid M."/>
            <person name="Jiang H."/>
            <person name="Korchina V."/>
            <person name="Kovar C."/>
            <person name="Lara F."/>
            <person name="Lee S."/>
            <person name="Mata R."/>
            <person name="Mathew T."/>
            <person name="Moen C."/>
            <person name="Morales K."/>
            <person name="Munidasa M."/>
            <person name="Nazareth L."/>
            <person name="Ngo R."/>
            <person name="Nguyen L."/>
            <person name="Okwuonu G."/>
            <person name="Ongeri F."/>
            <person name="Patil S."/>
            <person name="Petrosino J."/>
            <person name="Pham C."/>
            <person name="Pham P."/>
            <person name="Pu L.-L."/>
            <person name="Puazo M."/>
            <person name="Raj R."/>
            <person name="Reid J."/>
            <person name="Rouhana J."/>
            <person name="Saada N."/>
            <person name="Shang Y."/>
            <person name="Simmons D."/>
            <person name="Thornton R."/>
            <person name="Warren J."/>
            <person name="Weissenberger G."/>
            <person name="Zhang J."/>
            <person name="Zhang L."/>
            <person name="Zhou C."/>
            <person name="Zhu D."/>
            <person name="Muzny D."/>
            <person name="Worley K."/>
            <person name="Gibbs R."/>
        </authorList>
    </citation>
    <scope>NUCLEOTIDE SEQUENCE [LARGE SCALE GENOMIC DNA]</scope>
    <source>
        <strain evidence="3 4">DSM 15436</strain>
    </source>
</reference>
<dbReference type="InterPro" id="IPR001482">
    <property type="entry name" value="T2SS/T4SS_dom"/>
</dbReference>
<dbReference type="InterPro" id="IPR050921">
    <property type="entry name" value="T4SS_GSP_E_ATPase"/>
</dbReference>
<dbReference type="PANTHER" id="PTHR30486">
    <property type="entry name" value="TWITCHING MOTILITY PROTEIN PILT"/>
    <property type="match status" value="1"/>
</dbReference>
<keyword evidence="3" id="KW-0378">Hydrolase</keyword>
<evidence type="ECO:0000313" key="3">
    <source>
        <dbReference type="EMBL" id="EEH64535.1"/>
    </source>
</evidence>
<dbReference type="InterPro" id="IPR022399">
    <property type="entry name" value="TadA-like_ATPase"/>
</dbReference>
<dbReference type="PANTHER" id="PTHR30486:SF6">
    <property type="entry name" value="TYPE IV PILUS RETRACTATION ATPASE PILT"/>
    <property type="match status" value="1"/>
</dbReference>
<keyword evidence="3" id="KW-0347">Helicase</keyword>
<keyword evidence="3" id="KW-0067">ATP-binding</keyword>
<dbReference type="Pfam" id="PF00437">
    <property type="entry name" value="T2SSE"/>
    <property type="match status" value="1"/>
</dbReference>
<feature type="domain" description="Bacterial type II secretion system protein E" evidence="2">
    <location>
        <begin position="53"/>
        <end position="302"/>
    </location>
</feature>
<dbReference type="Gene3D" id="3.40.50.300">
    <property type="entry name" value="P-loop containing nucleotide triphosphate hydrolases"/>
    <property type="match status" value="1"/>
</dbReference>
<dbReference type="CDD" id="cd01130">
    <property type="entry name" value="VirB11-like_ATPase"/>
    <property type="match status" value="1"/>
</dbReference>
<dbReference type="GO" id="GO:0016887">
    <property type="term" value="F:ATP hydrolysis activity"/>
    <property type="evidence" value="ECO:0007669"/>
    <property type="project" value="InterPro"/>
</dbReference>